<dbReference type="Proteomes" id="UP001302949">
    <property type="component" value="Unassembled WGS sequence"/>
</dbReference>
<accession>A0ABU5Q5T7</accession>
<evidence type="ECO:0000313" key="2">
    <source>
        <dbReference type="Proteomes" id="UP001302949"/>
    </source>
</evidence>
<keyword evidence="1" id="KW-0378">Hydrolase</keyword>
<evidence type="ECO:0000313" key="1">
    <source>
        <dbReference type="EMBL" id="MEA5137967.1"/>
    </source>
</evidence>
<name>A0ABU5Q5T7_9BACT</name>
<proteinExistence type="predicted"/>
<keyword evidence="2" id="KW-1185">Reference proteome</keyword>
<dbReference type="GO" id="GO:0016787">
    <property type="term" value="F:hydrolase activity"/>
    <property type="evidence" value="ECO:0007669"/>
    <property type="project" value="UniProtKB-KW"/>
</dbReference>
<sequence length="214" mass="24594">MMKSIYVLSGLGADERVFQKLDFSGFDVTYIQWITPYANERIENYAQRLTAQIKTHKPILIGLSFGGMMATEVAKLIEVEQTILIASAKNRLEIPFYFRLVGTLKLHRLIPIQVFKSHNIFTNWLFGINRQEDEELLKRIILDTDKTFLAWAIDKIVTWKSLLVHSNLKNIHGTADKILPFCFVKSDVVVKNGGHLMTLNKAEEVTKAIRFLIK</sequence>
<dbReference type="SUPFAM" id="SSF53474">
    <property type="entry name" value="alpha/beta-Hydrolases"/>
    <property type="match status" value="1"/>
</dbReference>
<organism evidence="1 2">
    <name type="scientific">Arcicella rigui</name>
    <dbReference type="NCBI Taxonomy" id="797020"/>
    <lineage>
        <taxon>Bacteria</taxon>
        <taxon>Pseudomonadati</taxon>
        <taxon>Bacteroidota</taxon>
        <taxon>Cytophagia</taxon>
        <taxon>Cytophagales</taxon>
        <taxon>Flectobacillaceae</taxon>
        <taxon>Arcicella</taxon>
    </lineage>
</organism>
<dbReference type="EMBL" id="JAYFUM010000003">
    <property type="protein sequence ID" value="MEA5137967.1"/>
    <property type="molecule type" value="Genomic_DNA"/>
</dbReference>
<dbReference type="Gene3D" id="3.40.50.1820">
    <property type="entry name" value="alpha/beta hydrolase"/>
    <property type="match status" value="1"/>
</dbReference>
<gene>
    <name evidence="1" type="ORF">VB248_02405</name>
</gene>
<dbReference type="InterPro" id="IPR029058">
    <property type="entry name" value="AB_hydrolase_fold"/>
</dbReference>
<protein>
    <submittedName>
        <fullName evidence="1">Alpha/beta hydrolase</fullName>
    </submittedName>
</protein>
<dbReference type="RefSeq" id="WP_323295135.1">
    <property type="nucleotide sequence ID" value="NZ_JAYFUM010000003.1"/>
</dbReference>
<reference evidence="1 2" key="1">
    <citation type="submission" date="2023-12" db="EMBL/GenBank/DDBJ databases">
        <title>Novel species of the genus Arcicella isolated from rivers.</title>
        <authorList>
            <person name="Lu H."/>
        </authorList>
    </citation>
    <scope>NUCLEOTIDE SEQUENCE [LARGE SCALE GENOMIC DNA]</scope>
    <source>
        <strain evidence="1 2">KCTC 23307</strain>
    </source>
</reference>
<comment type="caution">
    <text evidence="1">The sequence shown here is derived from an EMBL/GenBank/DDBJ whole genome shotgun (WGS) entry which is preliminary data.</text>
</comment>